<sequence>MALEQTPEAYAVTYSLPISEGGHKVLFTPRDSLNVDQNFLDITMMAVDMGVDSKDIPKNHPDAGNFLPRQLQPNKLFDLALCDGQVLRTHQRAPYRETREAIRLTSTQLALSLEHLRPGGTMVVLLHRVEDWKNFKLLRAFYAFSSVRLFKPQAGHAKRSSFYMVATNVQSQSAGAAQAIENWKKVWKEATFGTEEEWYEACSERDRDVDVDELLEQFGPTLISLGRSVWKVQADALAKAPFIRR</sequence>
<proteinExistence type="predicted"/>
<evidence type="ECO:0000259" key="1">
    <source>
        <dbReference type="Pfam" id="PF01728"/>
    </source>
</evidence>
<dbReference type="EMBL" id="JAWCUI010000067">
    <property type="protein sequence ID" value="KAL1889956.1"/>
    <property type="molecule type" value="Genomic_DNA"/>
</dbReference>
<accession>A0ABR3YNL4</accession>
<evidence type="ECO:0000313" key="3">
    <source>
        <dbReference type="Proteomes" id="UP001583186"/>
    </source>
</evidence>
<dbReference type="InterPro" id="IPR002877">
    <property type="entry name" value="RNA_MeTrfase_FtsJ_dom"/>
</dbReference>
<comment type="caution">
    <text evidence="2">The sequence shown here is derived from an EMBL/GenBank/DDBJ whole genome shotgun (WGS) entry which is preliminary data.</text>
</comment>
<evidence type="ECO:0000313" key="2">
    <source>
        <dbReference type="EMBL" id="KAL1889956.1"/>
    </source>
</evidence>
<dbReference type="Proteomes" id="UP001583186">
    <property type="component" value="Unassembled WGS sequence"/>
</dbReference>
<organism evidence="2 3">
    <name type="scientific">Sporothrix stenoceras</name>
    <dbReference type="NCBI Taxonomy" id="5173"/>
    <lineage>
        <taxon>Eukaryota</taxon>
        <taxon>Fungi</taxon>
        <taxon>Dikarya</taxon>
        <taxon>Ascomycota</taxon>
        <taxon>Pezizomycotina</taxon>
        <taxon>Sordariomycetes</taxon>
        <taxon>Sordariomycetidae</taxon>
        <taxon>Ophiostomatales</taxon>
        <taxon>Ophiostomataceae</taxon>
        <taxon>Sporothrix</taxon>
    </lineage>
</organism>
<name>A0ABR3YNL4_9PEZI</name>
<dbReference type="SUPFAM" id="SSF53335">
    <property type="entry name" value="S-adenosyl-L-methionine-dependent methyltransferases"/>
    <property type="match status" value="1"/>
</dbReference>
<dbReference type="Gene3D" id="3.40.50.150">
    <property type="entry name" value="Vaccinia Virus protein VP39"/>
    <property type="match status" value="1"/>
</dbReference>
<protein>
    <recommendedName>
        <fullName evidence="1">Ribosomal RNA methyltransferase FtsJ domain-containing protein</fullName>
    </recommendedName>
</protein>
<gene>
    <name evidence="2" type="ORF">Sste5346_008534</name>
</gene>
<feature type="domain" description="Ribosomal RNA methyltransferase FtsJ" evidence="1">
    <location>
        <begin position="65"/>
        <end position="168"/>
    </location>
</feature>
<keyword evidence="3" id="KW-1185">Reference proteome</keyword>
<reference evidence="2 3" key="1">
    <citation type="journal article" date="2024" name="IMA Fungus">
        <title>IMA Genome - F19 : A genome assembly and annotation guide to empower mycologists, including annotated draft genome sequences of Ceratocystis pirilliformis, Diaporthe australafricana, Fusarium ophioides, Paecilomyces lecythidis, and Sporothrix stenoceras.</title>
        <authorList>
            <person name="Aylward J."/>
            <person name="Wilson A.M."/>
            <person name="Visagie C.M."/>
            <person name="Spraker J."/>
            <person name="Barnes I."/>
            <person name="Buitendag C."/>
            <person name="Ceriani C."/>
            <person name="Del Mar Angel L."/>
            <person name="du Plessis D."/>
            <person name="Fuchs T."/>
            <person name="Gasser K."/>
            <person name="Kramer D."/>
            <person name="Li W."/>
            <person name="Munsamy K."/>
            <person name="Piso A."/>
            <person name="Price J.L."/>
            <person name="Sonnekus B."/>
            <person name="Thomas C."/>
            <person name="van der Nest A."/>
            <person name="van Dijk A."/>
            <person name="van Heerden A."/>
            <person name="van Vuuren N."/>
            <person name="Yilmaz N."/>
            <person name="Duong T.A."/>
            <person name="van der Merwe N.A."/>
            <person name="Wingfield M.J."/>
            <person name="Wingfield B.D."/>
        </authorList>
    </citation>
    <scope>NUCLEOTIDE SEQUENCE [LARGE SCALE GENOMIC DNA]</scope>
    <source>
        <strain evidence="2 3">CMW 5346</strain>
    </source>
</reference>
<dbReference type="Pfam" id="PF01728">
    <property type="entry name" value="FtsJ"/>
    <property type="match status" value="1"/>
</dbReference>
<dbReference type="InterPro" id="IPR029063">
    <property type="entry name" value="SAM-dependent_MTases_sf"/>
</dbReference>